<name>A0A2U1TVB4_9GAMM</name>
<keyword evidence="3" id="KW-1003">Cell membrane</keyword>
<dbReference type="EMBL" id="QDKH01000019">
    <property type="protein sequence ID" value="PWC13356.1"/>
    <property type="molecule type" value="Genomic_DNA"/>
</dbReference>
<keyword evidence="10" id="KW-1185">Reference proteome</keyword>
<keyword evidence="2" id="KW-0813">Transport</keyword>
<evidence type="ECO:0000256" key="2">
    <source>
        <dbReference type="ARBA" id="ARBA00022448"/>
    </source>
</evidence>
<dbReference type="InterPro" id="IPR044527">
    <property type="entry name" value="NrtA/CpmA_ABC-bd_dom"/>
</dbReference>
<evidence type="ECO:0000256" key="4">
    <source>
        <dbReference type="ARBA" id="ARBA00022519"/>
    </source>
</evidence>
<dbReference type="InterPro" id="IPR019546">
    <property type="entry name" value="TAT_signal_bac_arc"/>
</dbReference>
<evidence type="ECO:0000313" key="9">
    <source>
        <dbReference type="EMBL" id="PWC13356.1"/>
    </source>
</evidence>
<organism evidence="9 10">
    <name type="scientific">Brenneria corticis</name>
    <dbReference type="NCBI Taxonomy" id="2173106"/>
    <lineage>
        <taxon>Bacteria</taxon>
        <taxon>Pseudomonadati</taxon>
        <taxon>Pseudomonadota</taxon>
        <taxon>Gammaproteobacteria</taxon>
        <taxon>Enterobacterales</taxon>
        <taxon>Pectobacteriaceae</taxon>
        <taxon>Brenneria</taxon>
    </lineage>
</organism>
<proteinExistence type="inferred from homology"/>
<keyword evidence="4" id="KW-0997">Cell inner membrane</keyword>
<sequence>MCRTCNAMSRRDFLRLSALLSAGAALPLVMQQQARAAVEPDAPVRIGYLPITDASPLLVAHARGLFSQSGLEAERPVMFRSWSQLIEAFISGKVNVIHMLSPVTVWARFQARIPAKVVAWNHTNGSALTVAPQIARLADLAGKTVAVPFWYSIHNVVLQQMLRQAGLQAVTGKPGDRQVQLIVMPPSDMVPALAAGQIHGFIVAEPFNALAEARKVGRVLRFTGDVWQSHACCVVFMHESDLAQRPAWSQNVVNAVVDAQKWIRHNRAETAALLSRSDDRRYTPHEREVLQQVLDPAADNLARWRADGAISHPEWHQQRIDFQPYPYEDYFLKLIEQLKTTVMEGNADFLADLDPQAATAQLVDDRFVRNSIARAGGQSAFGLTDGVFARKEVIAP</sequence>
<dbReference type="AlphaFoldDB" id="A0A2U1TVB4"/>
<comment type="similarity">
    <text evidence="7">Belongs to the CmpA/NrtA family.</text>
</comment>
<dbReference type="PANTHER" id="PTHR30024:SF43">
    <property type="entry name" value="BLL4572 PROTEIN"/>
    <property type="match status" value="1"/>
</dbReference>
<dbReference type="SUPFAM" id="SSF53850">
    <property type="entry name" value="Periplasmic binding protein-like II"/>
    <property type="match status" value="1"/>
</dbReference>
<dbReference type="Gene3D" id="3.40.190.10">
    <property type="entry name" value="Periplasmic binding protein-like II"/>
    <property type="match status" value="2"/>
</dbReference>
<feature type="chain" id="PRO_5015488399" evidence="8">
    <location>
        <begin position="37"/>
        <end position="396"/>
    </location>
</feature>
<dbReference type="Proteomes" id="UP000296159">
    <property type="component" value="Unassembled WGS sequence"/>
</dbReference>
<dbReference type="NCBIfam" id="TIGR01409">
    <property type="entry name" value="TAT_signal_seq"/>
    <property type="match status" value="1"/>
</dbReference>
<feature type="signal peptide" evidence="8">
    <location>
        <begin position="1"/>
        <end position="36"/>
    </location>
</feature>
<evidence type="ECO:0000256" key="8">
    <source>
        <dbReference type="SAM" id="SignalP"/>
    </source>
</evidence>
<dbReference type="PANTHER" id="PTHR30024">
    <property type="entry name" value="ALIPHATIC SULFONATES-BINDING PROTEIN-RELATED"/>
    <property type="match status" value="1"/>
</dbReference>
<dbReference type="Pfam" id="PF13379">
    <property type="entry name" value="NMT1_2"/>
    <property type="match status" value="1"/>
</dbReference>
<evidence type="ECO:0000256" key="5">
    <source>
        <dbReference type="ARBA" id="ARBA00022729"/>
    </source>
</evidence>
<protein>
    <submittedName>
        <fullName evidence="9">ABC transporter substrate-binding protein</fullName>
    </submittedName>
</protein>
<evidence type="ECO:0000256" key="7">
    <source>
        <dbReference type="ARBA" id="ARBA00024031"/>
    </source>
</evidence>
<evidence type="ECO:0000313" key="10">
    <source>
        <dbReference type="Proteomes" id="UP000296159"/>
    </source>
</evidence>
<dbReference type="CDD" id="cd13553">
    <property type="entry name" value="PBP2_NrtA_CpmA_like"/>
    <property type="match status" value="1"/>
</dbReference>
<dbReference type="GO" id="GO:0012505">
    <property type="term" value="C:endomembrane system"/>
    <property type="evidence" value="ECO:0007669"/>
    <property type="project" value="UniProtKB-SubCell"/>
</dbReference>
<dbReference type="PROSITE" id="PS51318">
    <property type="entry name" value="TAT"/>
    <property type="match status" value="1"/>
</dbReference>
<keyword evidence="5 8" id="KW-0732">Signal</keyword>
<keyword evidence="6" id="KW-0472">Membrane</keyword>
<dbReference type="RefSeq" id="WP_136167378.1">
    <property type="nucleotide sequence ID" value="NZ_KZ819084.1"/>
</dbReference>
<evidence type="ECO:0000256" key="1">
    <source>
        <dbReference type="ARBA" id="ARBA00004308"/>
    </source>
</evidence>
<reference evidence="9 10" key="1">
    <citation type="submission" date="2018-04" db="EMBL/GenBank/DDBJ databases">
        <title>Brenneria corticis sp.nov.</title>
        <authorList>
            <person name="Li Y."/>
        </authorList>
    </citation>
    <scope>NUCLEOTIDE SEQUENCE [LARGE SCALE GENOMIC DNA]</scope>
    <source>
        <strain evidence="9 10">CFCC 11842</strain>
    </source>
</reference>
<comment type="caution">
    <text evidence="9">The sequence shown here is derived from an EMBL/GenBank/DDBJ whole genome shotgun (WGS) entry which is preliminary data.</text>
</comment>
<evidence type="ECO:0000256" key="6">
    <source>
        <dbReference type="ARBA" id="ARBA00023136"/>
    </source>
</evidence>
<dbReference type="InterPro" id="IPR006311">
    <property type="entry name" value="TAT_signal"/>
</dbReference>
<comment type="subcellular location">
    <subcellularLocation>
        <location evidence="1">Endomembrane system</location>
    </subcellularLocation>
</comment>
<gene>
    <name evidence="9" type="ORF">DDT56_15770</name>
</gene>
<evidence type="ECO:0000256" key="3">
    <source>
        <dbReference type="ARBA" id="ARBA00022475"/>
    </source>
</evidence>
<accession>A0A2U1TVB4</accession>